<sequence length="212" mass="23671">MASRLEDLFCHYTNPEKKVAHADLSREVNTAYAGHLEAQAVRYRCSVDDLDKAFGGAEHFITIAEGCYGYAVEGQLQTSNTGLNHDKWLDFASFINQARWDAEFYGVNSLALNLEHVFKLGAIRARLDCDTIGEAAYDALPEVIRDTAVGYLSLHEVAFLACMTEKAVRNATQPIAADRLATRKEGKRTVVDSPEALRWLKGRRNFVQTELV</sequence>
<accession>A0A0F9Y3N9</accession>
<dbReference type="EMBL" id="LAZR01000015">
    <property type="protein sequence ID" value="KKO06462.1"/>
    <property type="molecule type" value="Genomic_DNA"/>
</dbReference>
<reference evidence="1" key="1">
    <citation type="journal article" date="2015" name="Nature">
        <title>Complex archaea that bridge the gap between prokaryotes and eukaryotes.</title>
        <authorList>
            <person name="Spang A."/>
            <person name="Saw J.H."/>
            <person name="Jorgensen S.L."/>
            <person name="Zaremba-Niedzwiedzka K."/>
            <person name="Martijn J."/>
            <person name="Lind A.E."/>
            <person name="van Eijk R."/>
            <person name="Schleper C."/>
            <person name="Guy L."/>
            <person name="Ettema T.J."/>
        </authorList>
    </citation>
    <scope>NUCLEOTIDE SEQUENCE</scope>
</reference>
<gene>
    <name evidence="1" type="ORF">LCGC14_0062700</name>
</gene>
<protein>
    <submittedName>
        <fullName evidence="1">Uncharacterized protein</fullName>
    </submittedName>
</protein>
<proteinExistence type="predicted"/>
<comment type="caution">
    <text evidence="1">The sequence shown here is derived from an EMBL/GenBank/DDBJ whole genome shotgun (WGS) entry which is preliminary data.</text>
</comment>
<evidence type="ECO:0000313" key="1">
    <source>
        <dbReference type="EMBL" id="KKO06462.1"/>
    </source>
</evidence>
<name>A0A0F9Y3N9_9ZZZZ</name>
<organism evidence="1">
    <name type="scientific">marine sediment metagenome</name>
    <dbReference type="NCBI Taxonomy" id="412755"/>
    <lineage>
        <taxon>unclassified sequences</taxon>
        <taxon>metagenomes</taxon>
        <taxon>ecological metagenomes</taxon>
    </lineage>
</organism>
<dbReference type="AlphaFoldDB" id="A0A0F9Y3N9"/>